<feature type="domain" description="SLH" evidence="3">
    <location>
        <begin position="288"/>
        <end position="351"/>
    </location>
</feature>
<dbReference type="GO" id="GO:0030313">
    <property type="term" value="C:cell envelope"/>
    <property type="evidence" value="ECO:0007669"/>
    <property type="project" value="UniProtKB-SubCell"/>
</dbReference>
<reference evidence="4" key="1">
    <citation type="submission" date="2021-10" db="EMBL/GenBank/DDBJ databases">
        <authorList>
            <person name="Criscuolo A."/>
        </authorList>
    </citation>
    <scope>NUCLEOTIDE SEQUENCE</scope>
    <source>
        <strain evidence="4">CIP111885</strain>
    </source>
</reference>
<dbReference type="Gene3D" id="2.60.40.4270">
    <property type="entry name" value="Listeria-Bacteroides repeat domain"/>
    <property type="match status" value="2"/>
</dbReference>
<evidence type="ECO:0000313" key="4">
    <source>
        <dbReference type="EMBL" id="CAG9607761.1"/>
    </source>
</evidence>
<feature type="domain" description="SLH" evidence="3">
    <location>
        <begin position="153"/>
        <end position="214"/>
    </location>
</feature>
<dbReference type="Pfam" id="PF09479">
    <property type="entry name" value="Flg_new"/>
    <property type="match status" value="3"/>
</dbReference>
<keyword evidence="2" id="KW-0732">Signal</keyword>
<dbReference type="InterPro" id="IPR001119">
    <property type="entry name" value="SLH_dom"/>
</dbReference>
<evidence type="ECO:0000256" key="2">
    <source>
        <dbReference type="ARBA" id="ARBA00022729"/>
    </source>
</evidence>
<name>A0A9C7G820_9BACI</name>
<dbReference type="InterPro" id="IPR051465">
    <property type="entry name" value="Cell_Envelope_Struct_Comp"/>
</dbReference>
<comment type="caution">
    <text evidence="4">The sequence shown here is derived from an EMBL/GenBank/DDBJ whole genome shotgun (WGS) entry which is preliminary data.</text>
</comment>
<dbReference type="PROSITE" id="PS51272">
    <property type="entry name" value="SLH"/>
    <property type="match status" value="3"/>
</dbReference>
<dbReference type="PANTHER" id="PTHR43308">
    <property type="entry name" value="OUTER MEMBRANE PROTEIN ALPHA-RELATED"/>
    <property type="match status" value="1"/>
</dbReference>
<evidence type="ECO:0000259" key="3">
    <source>
        <dbReference type="PROSITE" id="PS51272"/>
    </source>
</evidence>
<sequence length="389" mass="44556">MTEWNFATDKVTQDTTLYAKWTINQYLVRFDSNGGRSIAPVIANYNTTISPTSTTRTGYTFNGWYKEVGMNTEWKFATDKVTHDITLYANWTINEYTVSFNSNGGSAIAPVTTNYNTTITAPTPPTRAGYIFKGWYKDAEFKTAWDFSTDKITNNTTLFASWTEIVTPDPEPILYTHSAYINGYPDNTFRPEQKVTRAQMAVMLMKNLGLNDVTEKGEYNDVLETHWAYKEIMLAKQREIMFGIGSSFNPNDYITRAQMATIVYRWLKKECSNNSLAFEQCSTLVQKANTTYSDIKSDNWAAEAILAIKHFKIMEGYPDGSFKPNTHLTRAQAVKVLNRLFKRGPLEGDYNPTFKDVPKNHWAFKEIEEAARDHQYIISSDNKEVFVEE</sequence>
<evidence type="ECO:0000313" key="5">
    <source>
        <dbReference type="Proteomes" id="UP000789845"/>
    </source>
</evidence>
<dbReference type="EMBL" id="CAKJTG010000007">
    <property type="protein sequence ID" value="CAG9607761.1"/>
    <property type="molecule type" value="Genomic_DNA"/>
</dbReference>
<comment type="subcellular location">
    <subcellularLocation>
        <location evidence="1">Cell envelope</location>
    </subcellularLocation>
</comment>
<dbReference type="Proteomes" id="UP000789845">
    <property type="component" value="Unassembled WGS sequence"/>
</dbReference>
<accession>A0A9C7G820</accession>
<dbReference type="InterPro" id="IPR013378">
    <property type="entry name" value="InlB-like_B-rpt"/>
</dbReference>
<evidence type="ECO:0000256" key="1">
    <source>
        <dbReference type="ARBA" id="ARBA00004196"/>
    </source>
</evidence>
<feature type="domain" description="SLH" evidence="3">
    <location>
        <begin position="215"/>
        <end position="277"/>
    </location>
</feature>
<proteinExistence type="predicted"/>
<organism evidence="4 5">
    <name type="scientific">Pseudoneobacillus rhizosphaerae</name>
    <dbReference type="NCBI Taxonomy" id="2880968"/>
    <lineage>
        <taxon>Bacteria</taxon>
        <taxon>Bacillati</taxon>
        <taxon>Bacillota</taxon>
        <taxon>Bacilli</taxon>
        <taxon>Bacillales</taxon>
        <taxon>Bacillaceae</taxon>
        <taxon>Pseudoneobacillus</taxon>
    </lineage>
</organism>
<dbReference type="Pfam" id="PF00395">
    <property type="entry name" value="SLH"/>
    <property type="match status" value="3"/>
</dbReference>
<keyword evidence="5" id="KW-1185">Reference proteome</keyword>
<protein>
    <recommendedName>
        <fullName evidence="3">SLH domain-containing protein</fullName>
    </recommendedName>
</protein>
<dbReference type="AlphaFoldDB" id="A0A9C7G820"/>
<gene>
    <name evidence="4" type="ORF">NEOCIP111885_01453</name>
</gene>
<dbReference type="InterPro" id="IPR042229">
    <property type="entry name" value="Listeria/Bacterioides_rpt_sf"/>
</dbReference>
<dbReference type="NCBIfam" id="TIGR02543">
    <property type="entry name" value="List_Bact_rpt"/>
    <property type="match status" value="2"/>
</dbReference>